<dbReference type="CDD" id="cd16618">
    <property type="entry name" value="mRING-HC-C4C4_CNOT4"/>
    <property type="match status" value="1"/>
</dbReference>
<dbReference type="AlphaFoldDB" id="A0AAD5EE81"/>
<evidence type="ECO:0000256" key="5">
    <source>
        <dbReference type="ARBA" id="ARBA00022884"/>
    </source>
</evidence>
<reference evidence="14" key="1">
    <citation type="submission" date="2021-06" db="EMBL/GenBank/DDBJ databases">
        <authorList>
            <consortium name="DOE Joint Genome Institute"/>
            <person name="Mondo S.J."/>
            <person name="Amses K.R."/>
            <person name="Simmons D.R."/>
            <person name="Longcore J.E."/>
            <person name="Seto K."/>
            <person name="Alves G.H."/>
            <person name="Bonds A.E."/>
            <person name="Quandt C.A."/>
            <person name="Davis W.J."/>
            <person name="Chang Y."/>
            <person name="Letcher P.M."/>
            <person name="Powell M.J."/>
            <person name="Kuo A."/>
            <person name="Labutti K."/>
            <person name="Pangilinan J."/>
            <person name="Andreopoulos W."/>
            <person name="Tritt A."/>
            <person name="Riley R."/>
            <person name="Hundley H."/>
            <person name="Johnson J."/>
            <person name="Lipzen A."/>
            <person name="Barry K."/>
            <person name="Berbee M.L."/>
            <person name="Buchler N.E."/>
            <person name="Grigoriev I.V."/>
            <person name="Spatafora J.W."/>
            <person name="Stajich J.E."/>
            <person name="James T.Y."/>
        </authorList>
    </citation>
    <scope>NUCLEOTIDE SEQUENCE</scope>
    <source>
        <strain evidence="14">AG</strain>
    </source>
</reference>
<dbReference type="Gene3D" id="3.30.40.10">
    <property type="entry name" value="Zinc/RING finger domain, C3HC4 (zinc finger)"/>
    <property type="match status" value="1"/>
</dbReference>
<feature type="coiled-coil region" evidence="10">
    <location>
        <begin position="70"/>
        <end position="98"/>
    </location>
</feature>
<name>A0AAD5EE81_UMBRA</name>
<evidence type="ECO:0000256" key="1">
    <source>
        <dbReference type="ARBA" id="ARBA00004123"/>
    </source>
</evidence>
<organism evidence="14 15">
    <name type="scientific">Umbelopsis ramanniana AG</name>
    <dbReference type="NCBI Taxonomy" id="1314678"/>
    <lineage>
        <taxon>Eukaryota</taxon>
        <taxon>Fungi</taxon>
        <taxon>Fungi incertae sedis</taxon>
        <taxon>Mucoromycota</taxon>
        <taxon>Mucoromycotina</taxon>
        <taxon>Umbelopsidomycetes</taxon>
        <taxon>Umbelopsidales</taxon>
        <taxon>Umbelopsidaceae</taxon>
        <taxon>Umbelopsis</taxon>
    </lineage>
</organism>
<sequence length="756" mass="82828">MSDVDDYDCPLCMEELDLSDRNFRPCPCGYQICRFCWHHIRENLNGRCPACRRLYSEQTVEFTPISSDEIVRLKKEKKEKERQQKEMEQANRRHLENTRVVQKNLVYVIGLNPKYANEETIMSQDFFGQYGKISKIVINKRPPPPSATARHGAAALPSVGVYVTYCRKDDAARAIAAVDGSVMGGRMLRASYGTTKYCSYYLRNMACQNPVCMYLHDLGDDADSFSKEELAVGKQNLRDHISSEVDSKPQVLGQHARPPTPADFPPMMSSYQSGRRPATLESVAHIQFKNKQLPTVAHPNDSGEDVSAANSEDEKSDEKSALPATVSWATGSGPNTPNLKSASLPLTPDNFGPSLAAAAAAAAQAKQQAKAKANKKRNKDKLEVGSQTSAVDDESKSTSDGHVPQLVSDSGEEAENEMDEMEFTQYVLGGNHFQRLLSISDKDAEDMEDEVVGIQALRDDPQPAEDEPVVADLIKDSEPVSTFSILKTSLSPYSSTGYVGPFNPFAKDEPALDDMASLESLRKTLPDIRTSPTMHMSPVRNHLQSLPHNVPMHAPPQPNILGMQAGGGKSPQAANAFLQALQHRQPLHHANPMVENMMGRPDTSMRGPPPGISHPPNLPDSSHARLSPQAFMHLNILNNAAVQPEMSMQQSPVVTNNGHPNMMSPHRKPSEASVFQDTAIMALGNQVVSPMFNDDNQAPEARRLRVFQGLRNTEPSFTPPVANNSNDIRAGLAALLNGANYPGKLSNTTPNNVAPL</sequence>
<dbReference type="GO" id="GO:0004842">
    <property type="term" value="F:ubiquitin-protein transferase activity"/>
    <property type="evidence" value="ECO:0007669"/>
    <property type="project" value="InterPro"/>
</dbReference>
<dbReference type="EMBL" id="MU620911">
    <property type="protein sequence ID" value="KAI8580645.1"/>
    <property type="molecule type" value="Genomic_DNA"/>
</dbReference>
<keyword evidence="6 10" id="KW-0175">Coiled coil</keyword>
<feature type="region of interest" description="Disordered" evidence="11">
    <location>
        <begin position="368"/>
        <end position="418"/>
    </location>
</feature>
<dbReference type="GO" id="GO:0003723">
    <property type="term" value="F:RNA binding"/>
    <property type="evidence" value="ECO:0007669"/>
    <property type="project" value="UniProtKB-UniRule"/>
</dbReference>
<evidence type="ECO:0000256" key="4">
    <source>
        <dbReference type="ARBA" id="ARBA00022833"/>
    </source>
</evidence>
<dbReference type="SMART" id="SM00361">
    <property type="entry name" value="RRM_1"/>
    <property type="match status" value="1"/>
</dbReference>
<evidence type="ECO:0000256" key="6">
    <source>
        <dbReference type="ARBA" id="ARBA00023054"/>
    </source>
</evidence>
<dbReference type="PROSITE" id="PS50102">
    <property type="entry name" value="RRM"/>
    <property type="match status" value="1"/>
</dbReference>
<evidence type="ECO:0000313" key="14">
    <source>
        <dbReference type="EMBL" id="KAI8580645.1"/>
    </source>
</evidence>
<dbReference type="CDD" id="cd12438">
    <property type="entry name" value="RRM_CNOT4"/>
    <property type="match status" value="1"/>
</dbReference>
<dbReference type="Pfam" id="PF14570">
    <property type="entry name" value="zf-RING_4"/>
    <property type="match status" value="1"/>
</dbReference>
<evidence type="ECO:0000313" key="15">
    <source>
        <dbReference type="Proteomes" id="UP001206595"/>
    </source>
</evidence>
<dbReference type="GO" id="GO:0008270">
    <property type="term" value="F:zinc ion binding"/>
    <property type="evidence" value="ECO:0007669"/>
    <property type="project" value="UniProtKB-KW"/>
</dbReference>
<feature type="compositionally biased region" description="Polar residues" evidence="11">
    <location>
        <begin position="327"/>
        <end position="341"/>
    </location>
</feature>
<comment type="subcellular location">
    <subcellularLocation>
        <location evidence="1">Nucleus</location>
    </subcellularLocation>
</comment>
<keyword evidence="2" id="KW-0479">Metal-binding</keyword>
<evidence type="ECO:0000256" key="2">
    <source>
        <dbReference type="ARBA" id="ARBA00022723"/>
    </source>
</evidence>
<evidence type="ECO:0000256" key="10">
    <source>
        <dbReference type="SAM" id="Coils"/>
    </source>
</evidence>
<dbReference type="GO" id="GO:0005634">
    <property type="term" value="C:nucleus"/>
    <property type="evidence" value="ECO:0007669"/>
    <property type="project" value="UniProtKB-SubCell"/>
</dbReference>
<keyword evidence="3 8" id="KW-0863">Zinc-finger</keyword>
<dbReference type="InterPro" id="IPR039515">
    <property type="entry name" value="NOT4_mRING-HC-C4C4"/>
</dbReference>
<evidence type="ECO:0008006" key="16">
    <source>
        <dbReference type="Google" id="ProtNLM"/>
    </source>
</evidence>
<dbReference type="FunFam" id="3.30.40.10:FF:000006">
    <property type="entry name" value="CCR4-NOT transcription complex subunit 4"/>
    <property type="match status" value="1"/>
</dbReference>
<keyword evidence="15" id="KW-1185">Reference proteome</keyword>
<dbReference type="InterPro" id="IPR000504">
    <property type="entry name" value="RRM_dom"/>
</dbReference>
<dbReference type="PROSITE" id="PS50089">
    <property type="entry name" value="ZF_RING_2"/>
    <property type="match status" value="1"/>
</dbReference>
<dbReference type="SUPFAM" id="SSF54928">
    <property type="entry name" value="RNA-binding domain, RBD"/>
    <property type="match status" value="1"/>
</dbReference>
<keyword evidence="4" id="KW-0862">Zinc</keyword>
<dbReference type="InterPro" id="IPR012677">
    <property type="entry name" value="Nucleotide-bd_a/b_plait_sf"/>
</dbReference>
<accession>A0AAD5EE81</accession>
<dbReference type="GO" id="GO:0016567">
    <property type="term" value="P:protein ubiquitination"/>
    <property type="evidence" value="ECO:0007669"/>
    <property type="project" value="TreeGrafter"/>
</dbReference>
<dbReference type="PANTHER" id="PTHR12603:SF0">
    <property type="entry name" value="CCR4-NOT TRANSCRIPTION COMPLEX SUBUNIT 4"/>
    <property type="match status" value="1"/>
</dbReference>
<keyword evidence="7" id="KW-0539">Nucleus</keyword>
<dbReference type="InterPro" id="IPR003954">
    <property type="entry name" value="RRM_euk-type"/>
</dbReference>
<dbReference type="Proteomes" id="UP001206595">
    <property type="component" value="Unassembled WGS sequence"/>
</dbReference>
<feature type="compositionally biased region" description="Pro residues" evidence="11">
    <location>
        <begin position="607"/>
        <end position="618"/>
    </location>
</feature>
<dbReference type="GeneID" id="75913628"/>
<evidence type="ECO:0000259" key="12">
    <source>
        <dbReference type="PROSITE" id="PS50089"/>
    </source>
</evidence>
<gene>
    <name evidence="14" type="ORF">K450DRAFT_236589</name>
</gene>
<comment type="caution">
    <text evidence="14">The sequence shown here is derived from an EMBL/GenBank/DDBJ whole genome shotgun (WGS) entry which is preliminary data.</text>
</comment>
<evidence type="ECO:0000256" key="11">
    <source>
        <dbReference type="SAM" id="MobiDB-lite"/>
    </source>
</evidence>
<feature type="region of interest" description="Disordered" evidence="11">
    <location>
        <begin position="293"/>
        <end position="346"/>
    </location>
</feature>
<dbReference type="Gene3D" id="3.30.70.330">
    <property type="match status" value="1"/>
</dbReference>
<feature type="domain" description="RRM" evidence="13">
    <location>
        <begin position="104"/>
        <end position="195"/>
    </location>
</feature>
<feature type="domain" description="RING-type" evidence="12">
    <location>
        <begin position="9"/>
        <end position="52"/>
    </location>
</feature>
<dbReference type="InterPro" id="IPR035979">
    <property type="entry name" value="RBD_domain_sf"/>
</dbReference>
<dbReference type="InterPro" id="IPR013083">
    <property type="entry name" value="Znf_RING/FYVE/PHD"/>
</dbReference>
<evidence type="ECO:0000259" key="13">
    <source>
        <dbReference type="PROSITE" id="PS50102"/>
    </source>
</evidence>
<keyword evidence="5 9" id="KW-0694">RNA-binding</keyword>
<protein>
    <recommendedName>
        <fullName evidence="16">CCR4-NOT transcription complex subunit 4</fullName>
    </recommendedName>
</protein>
<feature type="region of interest" description="Disordered" evidence="11">
    <location>
        <begin position="593"/>
        <end position="624"/>
    </location>
</feature>
<proteinExistence type="predicted"/>
<reference evidence="14" key="2">
    <citation type="journal article" date="2022" name="Proc. Natl. Acad. Sci. U.S.A.">
        <title>Diploid-dominant life cycles characterize the early evolution of Fungi.</title>
        <authorList>
            <person name="Amses K.R."/>
            <person name="Simmons D.R."/>
            <person name="Longcore J.E."/>
            <person name="Mondo S.J."/>
            <person name="Seto K."/>
            <person name="Jeronimo G.H."/>
            <person name="Bonds A.E."/>
            <person name="Quandt C.A."/>
            <person name="Davis W.J."/>
            <person name="Chang Y."/>
            <person name="Federici B.A."/>
            <person name="Kuo A."/>
            <person name="LaButti K."/>
            <person name="Pangilinan J."/>
            <person name="Andreopoulos W."/>
            <person name="Tritt A."/>
            <person name="Riley R."/>
            <person name="Hundley H."/>
            <person name="Johnson J."/>
            <person name="Lipzen A."/>
            <person name="Barry K."/>
            <person name="Lang B.F."/>
            <person name="Cuomo C.A."/>
            <person name="Buchler N.E."/>
            <person name="Grigoriev I.V."/>
            <person name="Spatafora J.W."/>
            <person name="Stajich J.E."/>
            <person name="James T.Y."/>
        </authorList>
    </citation>
    <scope>NUCLEOTIDE SEQUENCE</scope>
    <source>
        <strain evidence="14">AG</strain>
    </source>
</reference>
<dbReference type="RefSeq" id="XP_051445649.1">
    <property type="nucleotide sequence ID" value="XM_051588283.1"/>
</dbReference>
<dbReference type="SUPFAM" id="SSF57850">
    <property type="entry name" value="RING/U-box"/>
    <property type="match status" value="1"/>
</dbReference>
<evidence type="ECO:0000256" key="8">
    <source>
        <dbReference type="PROSITE-ProRule" id="PRU00175"/>
    </source>
</evidence>
<dbReference type="GO" id="GO:0030014">
    <property type="term" value="C:CCR4-NOT complex"/>
    <property type="evidence" value="ECO:0007669"/>
    <property type="project" value="InterPro"/>
</dbReference>
<dbReference type="InterPro" id="IPR039780">
    <property type="entry name" value="Mot2"/>
</dbReference>
<evidence type="ECO:0000256" key="7">
    <source>
        <dbReference type="ARBA" id="ARBA00023242"/>
    </source>
</evidence>
<dbReference type="InterPro" id="IPR034261">
    <property type="entry name" value="CNOT4_RRM"/>
</dbReference>
<dbReference type="PANTHER" id="PTHR12603">
    <property type="entry name" value="CCR4-NOT TRANSCRIPTION COMPLEX RELATED"/>
    <property type="match status" value="1"/>
</dbReference>
<evidence type="ECO:0000256" key="9">
    <source>
        <dbReference type="PROSITE-ProRule" id="PRU00176"/>
    </source>
</evidence>
<dbReference type="InterPro" id="IPR001841">
    <property type="entry name" value="Znf_RING"/>
</dbReference>
<feature type="region of interest" description="Disordered" evidence="11">
    <location>
        <begin position="241"/>
        <end position="278"/>
    </location>
</feature>
<evidence type="ECO:0000256" key="3">
    <source>
        <dbReference type="ARBA" id="ARBA00022771"/>
    </source>
</evidence>